<dbReference type="GO" id="GO:0015112">
    <property type="term" value="F:nitrate transmembrane transporter activity"/>
    <property type="evidence" value="ECO:0007669"/>
    <property type="project" value="InterPro"/>
</dbReference>
<organism evidence="7">
    <name type="scientific">Tanacetum cinerariifolium</name>
    <name type="common">Dalmatian daisy</name>
    <name type="synonym">Chrysanthemum cinerariifolium</name>
    <dbReference type="NCBI Taxonomy" id="118510"/>
    <lineage>
        <taxon>Eukaryota</taxon>
        <taxon>Viridiplantae</taxon>
        <taxon>Streptophyta</taxon>
        <taxon>Embryophyta</taxon>
        <taxon>Tracheophyta</taxon>
        <taxon>Spermatophyta</taxon>
        <taxon>Magnoliopsida</taxon>
        <taxon>eudicotyledons</taxon>
        <taxon>Gunneridae</taxon>
        <taxon>Pentapetalae</taxon>
        <taxon>asterids</taxon>
        <taxon>campanulids</taxon>
        <taxon>Asterales</taxon>
        <taxon>Asteraceae</taxon>
        <taxon>Asteroideae</taxon>
        <taxon>Anthemideae</taxon>
        <taxon>Anthemidinae</taxon>
        <taxon>Tanacetum</taxon>
    </lineage>
</organism>
<feature type="transmembrane region" description="Helical" evidence="6">
    <location>
        <begin position="98"/>
        <end position="117"/>
    </location>
</feature>
<evidence type="ECO:0000313" key="7">
    <source>
        <dbReference type="EMBL" id="GEZ95514.1"/>
    </source>
</evidence>
<dbReference type="EMBL" id="BKCJ010347211">
    <property type="protein sequence ID" value="GEZ95514.1"/>
    <property type="molecule type" value="Genomic_DNA"/>
</dbReference>
<protein>
    <submittedName>
        <fullName evidence="7">High affinity nitrate transporter 2.5</fullName>
    </submittedName>
</protein>
<evidence type="ECO:0000256" key="6">
    <source>
        <dbReference type="SAM" id="Phobius"/>
    </source>
</evidence>
<accession>A0A699IY98</accession>
<dbReference type="PANTHER" id="PTHR23515">
    <property type="entry name" value="HIGH-AFFINITY NITRATE TRANSPORTER 2.3"/>
    <property type="match status" value="1"/>
</dbReference>
<dbReference type="InterPro" id="IPR036259">
    <property type="entry name" value="MFS_trans_sf"/>
</dbReference>
<keyword evidence="3 6" id="KW-1133">Transmembrane helix</keyword>
<comment type="subcellular location">
    <subcellularLocation>
        <location evidence="1">Membrane</location>
        <topology evidence="1">Multi-pass membrane protein</topology>
    </subcellularLocation>
</comment>
<proteinExistence type="inferred from homology"/>
<keyword evidence="2 6" id="KW-0812">Transmembrane</keyword>
<dbReference type="GO" id="GO:0016020">
    <property type="term" value="C:membrane"/>
    <property type="evidence" value="ECO:0007669"/>
    <property type="project" value="UniProtKB-SubCell"/>
</dbReference>
<evidence type="ECO:0000256" key="3">
    <source>
        <dbReference type="ARBA" id="ARBA00022989"/>
    </source>
</evidence>
<name>A0A699IY98_TANCI</name>
<dbReference type="Gene3D" id="1.20.1250.20">
    <property type="entry name" value="MFS general substrate transporter like domains"/>
    <property type="match status" value="1"/>
</dbReference>
<dbReference type="InterPro" id="IPR044772">
    <property type="entry name" value="NO3_transporter"/>
</dbReference>
<evidence type="ECO:0000256" key="5">
    <source>
        <dbReference type="ARBA" id="ARBA00044504"/>
    </source>
</evidence>
<keyword evidence="4 6" id="KW-0472">Membrane</keyword>
<comment type="caution">
    <text evidence="7">The sequence shown here is derived from an EMBL/GenBank/DDBJ whole genome shotgun (WGS) entry which is preliminary data.</text>
</comment>
<dbReference type="SUPFAM" id="SSF103473">
    <property type="entry name" value="MFS general substrate transporter"/>
    <property type="match status" value="1"/>
</dbReference>
<evidence type="ECO:0000256" key="1">
    <source>
        <dbReference type="ARBA" id="ARBA00004141"/>
    </source>
</evidence>
<evidence type="ECO:0000256" key="4">
    <source>
        <dbReference type="ARBA" id="ARBA00023136"/>
    </source>
</evidence>
<feature type="transmembrane region" description="Helical" evidence="6">
    <location>
        <begin position="123"/>
        <end position="144"/>
    </location>
</feature>
<feature type="non-terminal residue" evidence="7">
    <location>
        <position position="148"/>
    </location>
</feature>
<sequence>METNERKFALPVDSEHKATEFRLFSVATPHMRAFHLSWVSFFACFVSTFAAPPLIPIIRDNLDLTATDIGNAGIAAVSGAVFARVAMGTACDLFGPRLASSSLILLTAPAVYLSAIINSPSGFLMVRFFTGFSLATFVSTQFWMSSMF</sequence>
<comment type="similarity">
    <text evidence="5">Belongs to the major facilitator superfamily. Phosphate:H(+) symporter (TC 2.A.1.9) family.</text>
</comment>
<feature type="transmembrane region" description="Helical" evidence="6">
    <location>
        <begin position="38"/>
        <end position="57"/>
    </location>
</feature>
<reference evidence="7" key="1">
    <citation type="journal article" date="2019" name="Sci. Rep.">
        <title>Draft genome of Tanacetum cinerariifolium, the natural source of mosquito coil.</title>
        <authorList>
            <person name="Yamashiro T."/>
            <person name="Shiraishi A."/>
            <person name="Satake H."/>
            <person name="Nakayama K."/>
        </authorList>
    </citation>
    <scope>NUCLEOTIDE SEQUENCE</scope>
</reference>
<dbReference type="AlphaFoldDB" id="A0A699IY98"/>
<gene>
    <name evidence="7" type="ORF">Tci_567487</name>
</gene>
<evidence type="ECO:0000256" key="2">
    <source>
        <dbReference type="ARBA" id="ARBA00022692"/>
    </source>
</evidence>